<evidence type="ECO:0000256" key="1">
    <source>
        <dbReference type="SAM" id="Coils"/>
    </source>
</evidence>
<evidence type="ECO:0000256" key="3">
    <source>
        <dbReference type="SAM" id="SignalP"/>
    </source>
</evidence>
<dbReference type="Pfam" id="PF11926">
    <property type="entry name" value="DUF3444"/>
    <property type="match status" value="2"/>
</dbReference>
<dbReference type="CDD" id="cd06257">
    <property type="entry name" value="DnaJ"/>
    <property type="match status" value="1"/>
</dbReference>
<proteinExistence type="predicted"/>
<feature type="region of interest" description="Disordered" evidence="2">
    <location>
        <begin position="601"/>
        <end position="689"/>
    </location>
</feature>
<dbReference type="Proteomes" id="UP001202328">
    <property type="component" value="Unassembled WGS sequence"/>
</dbReference>
<feature type="signal peptide" evidence="3">
    <location>
        <begin position="1"/>
        <end position="18"/>
    </location>
</feature>
<evidence type="ECO:0000313" key="5">
    <source>
        <dbReference type="EMBL" id="KAI3873399.1"/>
    </source>
</evidence>
<dbReference type="Pfam" id="PF00226">
    <property type="entry name" value="DnaJ"/>
    <property type="match status" value="1"/>
</dbReference>
<feature type="compositionally biased region" description="Polar residues" evidence="2">
    <location>
        <begin position="283"/>
        <end position="292"/>
    </location>
</feature>
<keyword evidence="6" id="KW-1185">Reference proteome</keyword>
<feature type="coiled-coil region" evidence="1">
    <location>
        <begin position="140"/>
        <end position="174"/>
    </location>
</feature>
<dbReference type="InterPro" id="IPR024593">
    <property type="entry name" value="DUF3444"/>
</dbReference>
<comment type="caution">
    <text evidence="5">The sequence shown here is derived from an EMBL/GenBank/DDBJ whole genome shotgun (WGS) entry which is preliminary data.</text>
</comment>
<dbReference type="PANTHER" id="PTHR45089">
    <property type="entry name" value="DNAJ HEAT SHOCK AMINO-TERMINAL DOMAIN PROTEIN-RELATED"/>
    <property type="match status" value="1"/>
</dbReference>
<dbReference type="InterPro" id="IPR001623">
    <property type="entry name" value="DnaJ_domain"/>
</dbReference>
<accession>A0AAD4S7V9</accession>
<dbReference type="EMBL" id="JAJJMB010012776">
    <property type="protein sequence ID" value="KAI3873399.1"/>
    <property type="molecule type" value="Genomic_DNA"/>
</dbReference>
<feature type="region of interest" description="Disordered" evidence="2">
    <location>
        <begin position="104"/>
        <end position="140"/>
    </location>
</feature>
<feature type="domain" description="J" evidence="4">
    <location>
        <begin position="33"/>
        <end position="97"/>
    </location>
</feature>
<name>A0AAD4S7V9_9MAGN</name>
<feature type="region of interest" description="Disordered" evidence="2">
    <location>
        <begin position="226"/>
        <end position="376"/>
    </location>
</feature>
<evidence type="ECO:0000259" key="4">
    <source>
        <dbReference type="PROSITE" id="PS50076"/>
    </source>
</evidence>
<protein>
    <recommendedName>
        <fullName evidence="4">J domain-containing protein</fullName>
    </recommendedName>
</protein>
<dbReference type="AlphaFoldDB" id="A0AAD4S7V9"/>
<feature type="compositionally biased region" description="Basic and acidic residues" evidence="2">
    <location>
        <begin position="325"/>
        <end position="376"/>
    </location>
</feature>
<dbReference type="SUPFAM" id="SSF46565">
    <property type="entry name" value="Chaperone J-domain"/>
    <property type="match status" value="1"/>
</dbReference>
<reference evidence="5" key="1">
    <citation type="submission" date="2022-04" db="EMBL/GenBank/DDBJ databases">
        <title>A functionally conserved STORR gene fusion in Papaver species that diverged 16.8 million years ago.</title>
        <authorList>
            <person name="Catania T."/>
        </authorList>
    </citation>
    <scope>NUCLEOTIDE SEQUENCE</scope>
    <source>
        <strain evidence="5">S-188037</strain>
    </source>
</reference>
<gene>
    <name evidence="5" type="ORF">MKW98_008051</name>
</gene>
<keyword evidence="3" id="KW-0732">Signal</keyword>
<organism evidence="5 6">
    <name type="scientific">Papaver atlanticum</name>
    <dbReference type="NCBI Taxonomy" id="357466"/>
    <lineage>
        <taxon>Eukaryota</taxon>
        <taxon>Viridiplantae</taxon>
        <taxon>Streptophyta</taxon>
        <taxon>Embryophyta</taxon>
        <taxon>Tracheophyta</taxon>
        <taxon>Spermatophyta</taxon>
        <taxon>Magnoliopsida</taxon>
        <taxon>Ranunculales</taxon>
        <taxon>Papaveraceae</taxon>
        <taxon>Papaveroideae</taxon>
        <taxon>Papaver</taxon>
    </lineage>
</organism>
<dbReference type="InterPro" id="IPR056988">
    <property type="entry name" value="Zn_ribbon_pln"/>
</dbReference>
<feature type="compositionally biased region" description="Basic and acidic residues" evidence="2">
    <location>
        <begin position="235"/>
        <end position="276"/>
    </location>
</feature>
<dbReference type="Pfam" id="PF23551">
    <property type="entry name" value="Zn_ribbon_20"/>
    <property type="match status" value="1"/>
</dbReference>
<dbReference type="Gene3D" id="1.10.287.110">
    <property type="entry name" value="DnaJ domain"/>
    <property type="match status" value="1"/>
</dbReference>
<evidence type="ECO:0000313" key="6">
    <source>
        <dbReference type="Proteomes" id="UP001202328"/>
    </source>
</evidence>
<dbReference type="PROSITE" id="PS50076">
    <property type="entry name" value="DNAJ_2"/>
    <property type="match status" value="1"/>
</dbReference>
<dbReference type="InterPro" id="IPR036869">
    <property type="entry name" value="J_dom_sf"/>
</dbReference>
<keyword evidence="1" id="KW-0175">Coiled coil</keyword>
<dbReference type="SMART" id="SM00271">
    <property type="entry name" value="DnaJ"/>
    <property type="match status" value="1"/>
</dbReference>
<dbReference type="PRINTS" id="PR00625">
    <property type="entry name" value="JDOMAIN"/>
</dbReference>
<evidence type="ECO:0000256" key="2">
    <source>
        <dbReference type="SAM" id="MobiDB-lite"/>
    </source>
</evidence>
<feature type="chain" id="PRO_5042001085" description="J domain-containing protein" evidence="3">
    <location>
        <begin position="19"/>
        <end position="929"/>
    </location>
</feature>
<sequence>MICILGCSVFSTIWKVASYSQCAVIVLHLATFLKGEKDGVDRTADGGSINKQYRKLALLLHPDKNTFPGSEGAFKLIGEAQKLLMDPAQRRIYDLKCNAAMKQAKAKAARSRNAREEPGVHPHPGNPQQNDQQVQQQQQQQQVQQKQKQQQQQVQQQQQQQQKVQQQQQQQKTQPEVFNGRYSFWTLCPFCNVRYEYQIQYLGKGLRCPNCGKVFIGHEVGPQGVASGGNQSFAQKKEEPRQDGHKIGSEKESTMKVGGDSEAKGREAANLHKGDVNKANGMATENGSSGNGTRKRGSKSTDNCRSPKKSRVTEPPNAAQGQTEATKESDASKTDEARDSSADLKENKAERHKGMAPHEKSSLDGKDRAGECNNRKEEAVEVDKVPLAGFYDFNKDKSFAAGQIWAIYDHFDGMPRFYARIRQVFSSDFKVRMTLLEADSDDQYVIDWMTEDLPVACGKFKHSKNEYTEDSSKFSHRVEWAKIVGRCPYMIYPRKGETWALYKNWDIKWSSDPDKHRNYEYEFVEVHSDYSEESGIKIAYLVKIKGFVSLFRPTIANGKDSLHIPPNEILRFSHRVPSYRMSGGEREDVFEGYFELDPASLPSDIEKISDPTQVEVNIGRGDTDSNGLLNSPRMERTSQPQESTDLDENAGQPIQKNPIGSDPVNNPDGLDTVGSVGKQRSTSPSSVDPIIPSPEALYYNFEKDKLPQKFMRGQIWAMYCDFDGLPKFYAHIKKVELSPSFKLHIRWLESCSLPKGASKWLDKQIPICCGTFTHGSKAEFDETASFSHMSRPVTFSKTSKFEINPRKGEVWALYKNFNPKLSHSDLEKCEYEIVEVREVKPQLIQVLVLEQDSESVHSGTIFRSKRNGQEITMEIPAVDLLRFSYQIPAFQLTNKVQEKLQGCWELDPKALPDSYIFDRRARGSGNKDQ</sequence>